<dbReference type="InterPro" id="IPR001250">
    <property type="entry name" value="Man6P_Isoase-1"/>
</dbReference>
<comment type="similarity">
    <text evidence="2">Belongs to the mannose-6-phosphate isomerase type 1 family.</text>
</comment>
<dbReference type="InterPro" id="IPR046457">
    <property type="entry name" value="PMI_typeI_cat"/>
</dbReference>
<feature type="binding site" evidence="8">
    <location>
        <position position="93"/>
    </location>
    <ligand>
        <name>Zn(2+)</name>
        <dbReference type="ChEBI" id="CHEBI:29105"/>
    </ligand>
</feature>
<feature type="binding site" evidence="8">
    <location>
        <position position="95"/>
    </location>
    <ligand>
        <name>Zn(2+)</name>
        <dbReference type="ChEBI" id="CHEBI:29105"/>
    </ligand>
</feature>
<dbReference type="PIRSF" id="PIRSF001480">
    <property type="entry name" value="Mannose-6-phosphate_isomerase"/>
    <property type="match status" value="1"/>
</dbReference>
<protein>
    <recommendedName>
        <fullName evidence="3">mannose-6-phosphate isomerase</fullName>
        <ecNumber evidence="3">5.3.1.8</ecNumber>
    </recommendedName>
</protein>
<dbReference type="Proteomes" id="UP000252167">
    <property type="component" value="Unassembled WGS sequence"/>
</dbReference>
<accession>A0A365YJK1</accession>
<feature type="active site" evidence="7">
    <location>
        <position position="279"/>
    </location>
</feature>
<gene>
    <name evidence="10" type="primary">manA</name>
    <name evidence="10" type="ORF">C1H84_05515</name>
</gene>
<comment type="caution">
    <text evidence="10">The sequence shown here is derived from an EMBL/GenBank/DDBJ whole genome shotgun (WGS) entry which is preliminary data.</text>
</comment>
<dbReference type="AlphaFoldDB" id="A0A365YJK1"/>
<evidence type="ECO:0000313" key="10">
    <source>
        <dbReference type="EMBL" id="RBM02885.1"/>
    </source>
</evidence>
<evidence type="ECO:0000313" key="11">
    <source>
        <dbReference type="Proteomes" id="UP000252167"/>
    </source>
</evidence>
<keyword evidence="4 8" id="KW-0479">Metal-binding</keyword>
<evidence type="ECO:0000256" key="5">
    <source>
        <dbReference type="ARBA" id="ARBA00022833"/>
    </source>
</evidence>
<dbReference type="InterPro" id="IPR016305">
    <property type="entry name" value="Mannose-6-P_Isomerase"/>
</dbReference>
<dbReference type="GO" id="GO:0008270">
    <property type="term" value="F:zinc ion binding"/>
    <property type="evidence" value="ECO:0007669"/>
    <property type="project" value="InterPro"/>
</dbReference>
<dbReference type="EMBL" id="POAF01000002">
    <property type="protein sequence ID" value="RBM02885.1"/>
    <property type="molecule type" value="Genomic_DNA"/>
</dbReference>
<sequence>MFELNNTIRDYHWGSDSQITDLLGLENTTSPQAELWLGAHPGCPSRVAGTGQGLDALIAHDPAAMLGADVAERFGRLPFLFKVLSAAQPLSIQVHPTLQQAKTRYALENAAGKALDAADRNYRDDNHKPEMLYALTDFTALSGFRRPEEILADLELLGPALADEARTAVAQLSGLLRGEDPLAAALEFVLARPGGVAPVVQQICAAIQASPELREREHFAQLVEINEIYPGDAGVLVALLLNLVVLEPGQAISLAAGNVHAYLRGLGIEVMANSDNVLRGGLTSKHIDVPELLDVSIAQPSAPPLLTPQALGASSRLYQPEFDEFQLQVISGAGDPLPQPLDLHGAGILLCTQGEFSVRGTQGEQLLRRGDSVFLSAAELPATATCLTPGTGWLFAASAQRC</sequence>
<evidence type="ECO:0000256" key="7">
    <source>
        <dbReference type="PIRSR" id="PIRSR001480-1"/>
    </source>
</evidence>
<dbReference type="InterPro" id="IPR011051">
    <property type="entry name" value="RmlC_Cupin_sf"/>
</dbReference>
<dbReference type="InterPro" id="IPR014710">
    <property type="entry name" value="RmlC-like_jellyroll"/>
</dbReference>
<dbReference type="Pfam" id="PF20511">
    <property type="entry name" value="PMI_typeI_cat"/>
    <property type="match status" value="1"/>
</dbReference>
<evidence type="ECO:0000256" key="8">
    <source>
        <dbReference type="PIRSR" id="PIRSR001480-2"/>
    </source>
</evidence>
<dbReference type="GO" id="GO:0004476">
    <property type="term" value="F:mannose-6-phosphate isomerase activity"/>
    <property type="evidence" value="ECO:0007669"/>
    <property type="project" value="UniProtKB-EC"/>
</dbReference>
<dbReference type="GO" id="GO:0009298">
    <property type="term" value="P:GDP-mannose biosynthetic process"/>
    <property type="evidence" value="ECO:0007669"/>
    <property type="project" value="InterPro"/>
</dbReference>
<dbReference type="RefSeq" id="WP_047118451.1">
    <property type="nucleotide sequence ID" value="NZ_JBNBOD010000002.1"/>
</dbReference>
<feature type="binding site" evidence="8">
    <location>
        <position position="260"/>
    </location>
    <ligand>
        <name>Zn(2+)</name>
        <dbReference type="ChEBI" id="CHEBI:29105"/>
    </ligand>
</feature>
<evidence type="ECO:0000259" key="9">
    <source>
        <dbReference type="Pfam" id="PF20511"/>
    </source>
</evidence>
<reference evidence="10 11" key="1">
    <citation type="submission" date="2018-01" db="EMBL/GenBank/DDBJ databases">
        <title>Glutamicibacter soli strain NHPC-3 Whole genome sequence and assembly.</title>
        <authorList>
            <person name="Choudhury P."/>
            <person name="Gupta D."/>
            <person name="Sengupta K."/>
            <person name="Jawed A."/>
            <person name="Sultana N."/>
            <person name="Saha P."/>
        </authorList>
    </citation>
    <scope>NUCLEOTIDE SEQUENCE [LARGE SCALE GENOMIC DNA]</scope>
    <source>
        <strain evidence="10 11">NHPC-3</strain>
    </source>
</reference>
<feature type="binding site" evidence="8">
    <location>
        <position position="130"/>
    </location>
    <ligand>
        <name>Zn(2+)</name>
        <dbReference type="ChEBI" id="CHEBI:29105"/>
    </ligand>
</feature>
<proteinExistence type="inferred from homology"/>
<dbReference type="NCBIfam" id="TIGR00218">
    <property type="entry name" value="manA"/>
    <property type="match status" value="1"/>
</dbReference>
<dbReference type="InterPro" id="IPR018050">
    <property type="entry name" value="Pmannose_isomerase-type1_CS"/>
</dbReference>
<dbReference type="PANTHER" id="PTHR10309:SF0">
    <property type="entry name" value="MANNOSE-6-PHOSPHATE ISOMERASE"/>
    <property type="match status" value="1"/>
</dbReference>
<evidence type="ECO:0000256" key="1">
    <source>
        <dbReference type="ARBA" id="ARBA00000757"/>
    </source>
</evidence>
<name>A0A365YJK1_9MICC</name>
<keyword evidence="11" id="KW-1185">Reference proteome</keyword>
<evidence type="ECO:0000256" key="3">
    <source>
        <dbReference type="ARBA" id="ARBA00011956"/>
    </source>
</evidence>
<evidence type="ECO:0000256" key="2">
    <source>
        <dbReference type="ARBA" id="ARBA00010772"/>
    </source>
</evidence>
<keyword evidence="5 8" id="KW-0862">Zinc</keyword>
<dbReference type="PANTHER" id="PTHR10309">
    <property type="entry name" value="MANNOSE-6-PHOSPHATE ISOMERASE"/>
    <property type="match status" value="1"/>
</dbReference>
<organism evidence="10 11">
    <name type="scientific">Glutamicibacter soli</name>
    <dbReference type="NCBI Taxonomy" id="453836"/>
    <lineage>
        <taxon>Bacteria</taxon>
        <taxon>Bacillati</taxon>
        <taxon>Actinomycetota</taxon>
        <taxon>Actinomycetes</taxon>
        <taxon>Micrococcales</taxon>
        <taxon>Micrococcaceae</taxon>
        <taxon>Glutamicibacter</taxon>
    </lineage>
</organism>
<dbReference type="CDD" id="cd07011">
    <property type="entry name" value="cupin_PMI_type_I_N"/>
    <property type="match status" value="1"/>
</dbReference>
<evidence type="ECO:0000256" key="6">
    <source>
        <dbReference type="ARBA" id="ARBA00023235"/>
    </source>
</evidence>
<dbReference type="EC" id="5.3.1.8" evidence="3"/>
<comment type="catalytic activity">
    <reaction evidence="1">
        <text>D-mannose 6-phosphate = D-fructose 6-phosphate</text>
        <dbReference type="Rhea" id="RHEA:12356"/>
        <dbReference type="ChEBI" id="CHEBI:58735"/>
        <dbReference type="ChEBI" id="CHEBI:61527"/>
        <dbReference type="EC" id="5.3.1.8"/>
    </reaction>
</comment>
<comment type="cofactor">
    <cofactor evidence="8">
        <name>Zn(2+)</name>
        <dbReference type="ChEBI" id="CHEBI:29105"/>
    </cofactor>
    <text evidence="8">Binds 1 zinc ion per subunit.</text>
</comment>
<feature type="domain" description="Phosphomannose isomerase type I catalytic" evidence="9">
    <location>
        <begin position="1"/>
        <end position="145"/>
    </location>
</feature>
<evidence type="ECO:0000256" key="4">
    <source>
        <dbReference type="ARBA" id="ARBA00022723"/>
    </source>
</evidence>
<dbReference type="Gene3D" id="2.60.120.10">
    <property type="entry name" value="Jelly Rolls"/>
    <property type="match status" value="2"/>
</dbReference>
<dbReference type="GO" id="GO:0005975">
    <property type="term" value="P:carbohydrate metabolic process"/>
    <property type="evidence" value="ECO:0007669"/>
    <property type="project" value="InterPro"/>
</dbReference>
<dbReference type="SUPFAM" id="SSF51182">
    <property type="entry name" value="RmlC-like cupins"/>
    <property type="match status" value="1"/>
</dbReference>
<keyword evidence="6 10" id="KW-0413">Isomerase</keyword>
<dbReference type="GO" id="GO:0005829">
    <property type="term" value="C:cytosol"/>
    <property type="evidence" value="ECO:0007669"/>
    <property type="project" value="TreeGrafter"/>
</dbReference>
<dbReference type="PROSITE" id="PS00965">
    <property type="entry name" value="PMI_I_1"/>
    <property type="match status" value="1"/>
</dbReference>
<dbReference type="Gene3D" id="1.10.441.10">
    <property type="entry name" value="Phosphomannose Isomerase, domain 2"/>
    <property type="match status" value="1"/>
</dbReference>
<dbReference type="PRINTS" id="PR00714">
    <property type="entry name" value="MAN6PISMRASE"/>
</dbReference>